<dbReference type="EMBL" id="WHWC01000008">
    <property type="protein sequence ID" value="KAG8377539.1"/>
    <property type="molecule type" value="Genomic_DNA"/>
</dbReference>
<dbReference type="AlphaFoldDB" id="A0AAV6XBL6"/>
<proteinExistence type="predicted"/>
<evidence type="ECO:0000256" key="1">
    <source>
        <dbReference type="SAM" id="MobiDB-lite"/>
    </source>
</evidence>
<evidence type="ECO:0000313" key="2">
    <source>
        <dbReference type="EMBL" id="KAG8377539.1"/>
    </source>
</evidence>
<sequence>MADSTRGAEMRRQMEVMKEQMRVESENTAKSIAEVKEMIAAVAAAVQQNLGRDRNDEGTSQGVHRGANMGDMGVESQSPRGQPNWQGNYPNPTRYSQVEFPKFKGEDLRGWVYRCEQFFEVDETPPESKGEYVRALNDRFGALLYEDPMSELVNLKQTGTIQEYLDKFDELVNCVELSEAYACNKRKQLYIMEIPEDELEEMGQESGEELRGEEIQESSDKTEENITNYHVSMNAMTGLVTLGNIQWNFKELKKVFEWKGQKVSLRGKQPPSITLVDNKEMNRSLQKPGQLAMMQVWYISKNDGDKSTLLELEGPIHIGNIPLDNLLQEFNDIFEKPTSLPPPRLYDHCITLKEDISAVNVKPYRETKRFPTFNSGEQFEINSSFAATTYDSRQRRFFEGYVKPRTSKIPVLFAW</sequence>
<keyword evidence="3" id="KW-1185">Reference proteome</keyword>
<protein>
    <recommendedName>
        <fullName evidence="4">Retrotransposon gag domain-containing protein</fullName>
    </recommendedName>
</protein>
<evidence type="ECO:0000313" key="3">
    <source>
        <dbReference type="Proteomes" id="UP000826271"/>
    </source>
</evidence>
<feature type="compositionally biased region" description="Polar residues" evidence="1">
    <location>
        <begin position="75"/>
        <end position="93"/>
    </location>
</feature>
<gene>
    <name evidence="2" type="ORF">BUALT_Bualt08G0043700</name>
</gene>
<evidence type="ECO:0008006" key="4">
    <source>
        <dbReference type="Google" id="ProtNLM"/>
    </source>
</evidence>
<reference evidence="2" key="1">
    <citation type="submission" date="2019-10" db="EMBL/GenBank/DDBJ databases">
        <authorList>
            <person name="Zhang R."/>
            <person name="Pan Y."/>
            <person name="Wang J."/>
            <person name="Ma R."/>
            <person name="Yu S."/>
        </authorList>
    </citation>
    <scope>NUCLEOTIDE SEQUENCE</scope>
    <source>
        <strain evidence="2">LA-IB0</strain>
        <tissue evidence="2">Leaf</tissue>
    </source>
</reference>
<accession>A0AAV6XBL6</accession>
<comment type="caution">
    <text evidence="2">The sequence shown here is derived from an EMBL/GenBank/DDBJ whole genome shotgun (WGS) entry which is preliminary data.</text>
</comment>
<organism evidence="2 3">
    <name type="scientific">Buddleja alternifolia</name>
    <dbReference type="NCBI Taxonomy" id="168488"/>
    <lineage>
        <taxon>Eukaryota</taxon>
        <taxon>Viridiplantae</taxon>
        <taxon>Streptophyta</taxon>
        <taxon>Embryophyta</taxon>
        <taxon>Tracheophyta</taxon>
        <taxon>Spermatophyta</taxon>
        <taxon>Magnoliopsida</taxon>
        <taxon>eudicotyledons</taxon>
        <taxon>Gunneridae</taxon>
        <taxon>Pentapetalae</taxon>
        <taxon>asterids</taxon>
        <taxon>lamiids</taxon>
        <taxon>Lamiales</taxon>
        <taxon>Scrophulariaceae</taxon>
        <taxon>Buddlejeae</taxon>
        <taxon>Buddleja</taxon>
    </lineage>
</organism>
<feature type="region of interest" description="Disordered" evidence="1">
    <location>
        <begin position="50"/>
        <end position="93"/>
    </location>
</feature>
<feature type="region of interest" description="Disordered" evidence="1">
    <location>
        <begin position="1"/>
        <end position="25"/>
    </location>
</feature>
<dbReference type="Proteomes" id="UP000826271">
    <property type="component" value="Unassembled WGS sequence"/>
</dbReference>
<name>A0AAV6XBL6_9LAMI</name>